<dbReference type="EMBL" id="CP006936">
    <property type="protein sequence ID" value="AHC28079.1"/>
    <property type="molecule type" value="Genomic_DNA"/>
</dbReference>
<organism evidence="1 2">
    <name type="scientific">Mycolicibacterium neoaurum VKM Ac-1815D</name>
    <dbReference type="NCBI Taxonomy" id="700508"/>
    <lineage>
        <taxon>Bacteria</taxon>
        <taxon>Bacillati</taxon>
        <taxon>Actinomycetota</taxon>
        <taxon>Actinomycetes</taxon>
        <taxon>Mycobacteriales</taxon>
        <taxon>Mycobacteriaceae</taxon>
        <taxon>Mycolicibacterium</taxon>
    </lineage>
</organism>
<name>V5XJS8_MYCNE</name>
<dbReference type="Proteomes" id="UP000018763">
    <property type="component" value="Chromosome"/>
</dbReference>
<evidence type="ECO:0000313" key="1">
    <source>
        <dbReference type="EMBL" id="AHC28079.1"/>
    </source>
</evidence>
<accession>V5XJS8</accession>
<proteinExistence type="predicted"/>
<dbReference type="AlphaFoldDB" id="V5XJS8"/>
<sequence>MLLDERRTNAGEELLAVIAMITAAVPEHDDPEYRRGHASATRYARICALDEIARSASGLHLDGVGAARRRERAMVRSALSRILDRLSAAGDGAGDVGAGYRSGIAQACTVIETVLADVEPRAERV</sequence>
<gene>
    <name evidence="1" type="ORF">D174_24135</name>
</gene>
<evidence type="ECO:0000313" key="2">
    <source>
        <dbReference type="Proteomes" id="UP000018763"/>
    </source>
</evidence>
<keyword evidence="2" id="KW-1185">Reference proteome</keyword>
<dbReference type="RefSeq" id="WP_019512661.1">
    <property type="nucleotide sequence ID" value="NC_023036.2"/>
</dbReference>
<protein>
    <submittedName>
        <fullName evidence="1">Uncharacterized protein</fullName>
    </submittedName>
</protein>
<dbReference type="GeneID" id="43452531"/>
<reference evidence="1 2" key="1">
    <citation type="journal article" date="2014" name="Genome Announc.">
        <title>Complete Genome Sequence of Sterol-Transforming Mycobacterium neoaurum Strain VKM Ac-1815D.</title>
        <authorList>
            <person name="Shtratnikova V.Y."/>
            <person name="Bragin E.Y."/>
            <person name="Dovbnya D.V."/>
            <person name="Pekov Y.A."/>
            <person name="Schelkunov M.I."/>
            <person name="Strizhov N."/>
            <person name="Ivashina T.V."/>
            <person name="Ashapkin V.V."/>
            <person name="Donova M.V."/>
        </authorList>
    </citation>
    <scope>NUCLEOTIDE SEQUENCE [LARGE SCALE GENOMIC DNA]</scope>
    <source>
        <strain evidence="1 2">VKM Ac-1815D</strain>
    </source>
</reference>